<dbReference type="AlphaFoldDB" id="A0A9N8E3Q6"/>
<evidence type="ECO:0000313" key="4">
    <source>
        <dbReference type="Proteomes" id="UP001153069"/>
    </source>
</evidence>
<organism evidence="3 4">
    <name type="scientific">Seminavis robusta</name>
    <dbReference type="NCBI Taxonomy" id="568900"/>
    <lineage>
        <taxon>Eukaryota</taxon>
        <taxon>Sar</taxon>
        <taxon>Stramenopiles</taxon>
        <taxon>Ochrophyta</taxon>
        <taxon>Bacillariophyta</taxon>
        <taxon>Bacillariophyceae</taxon>
        <taxon>Bacillariophycidae</taxon>
        <taxon>Naviculales</taxon>
        <taxon>Naviculaceae</taxon>
        <taxon>Seminavis</taxon>
    </lineage>
</organism>
<evidence type="ECO:0000313" key="3">
    <source>
        <dbReference type="EMBL" id="CAB9512174.1"/>
    </source>
</evidence>
<feature type="region of interest" description="Disordered" evidence="1">
    <location>
        <begin position="22"/>
        <end position="42"/>
    </location>
</feature>
<feature type="transmembrane region" description="Helical" evidence="2">
    <location>
        <begin position="68"/>
        <end position="87"/>
    </location>
</feature>
<evidence type="ECO:0000256" key="2">
    <source>
        <dbReference type="SAM" id="Phobius"/>
    </source>
</evidence>
<proteinExistence type="predicted"/>
<dbReference type="EMBL" id="CAICTM010000521">
    <property type="protein sequence ID" value="CAB9512174.1"/>
    <property type="molecule type" value="Genomic_DNA"/>
</dbReference>
<keyword evidence="4" id="KW-1185">Reference proteome</keyword>
<dbReference type="OrthoDB" id="55568at2759"/>
<keyword evidence="2" id="KW-0812">Transmembrane</keyword>
<dbReference type="Proteomes" id="UP001153069">
    <property type="component" value="Unassembled WGS sequence"/>
</dbReference>
<reference evidence="3" key="1">
    <citation type="submission" date="2020-06" db="EMBL/GenBank/DDBJ databases">
        <authorList>
            <consortium name="Plant Systems Biology data submission"/>
        </authorList>
    </citation>
    <scope>NUCLEOTIDE SEQUENCE</scope>
    <source>
        <strain evidence="3">D6</strain>
    </source>
</reference>
<name>A0A9N8E3Q6_9STRA</name>
<sequence>MIELTSFSSSSNDDKTKMFESSLYVRPSPGPPTRRTPRSILKPPSCFKRKPKKTVSFINDREALWRRLLRVISWLVVVNVLTVILFTKRHFIAMAGLVSSKLDNQMPSELALESLTDMPPAEVTREMRQHMAQLALAEAQYKQIFHTPATSQASVLERGFVRQWDSCTIQKAQERIGNEKTLQVLVLGGPGSARPSIDCDQERFQGHEDDGYAGRYSNILERELNRVLAPGFHLNSTAKTGPEAPPFQVINMAHASLVPSVQGLVLDRLVDPETTDVIIWEHSLYDFKGSDQHDREMDFWLSRLEALFRTANRPPPPILLLHLWDELVALDNPSNTHIIGDRNVEPVIDNYREQKGWNIQVTNVGATVVQAAHKQAFGQLVDRNYHSTCRGSELIADMLAHTFYQDMASCNQTVLASNLMSLRTDEESAAKHGQTYTLTSNTFNYTRNTTLPLTELLLRKDIRTVSLNHWKPNLGVSSTHLNIPNMAESTHLLEFVPVMNTPTSKELQTAKVQWAIQKVYERLSYRLPLCANFDFVNLTIAEPTLEWLGLAYKGGRIDAFMNGEPLSLVHDGRALSGGLEGIRDWIHVGHLLSPAPSYNVSFCSRKVDKRGQSSVWLHQLVGLLLPSSSGESRSEPQLPNGF</sequence>
<accession>A0A9N8E3Q6</accession>
<comment type="caution">
    <text evidence="3">The sequence shown here is derived from an EMBL/GenBank/DDBJ whole genome shotgun (WGS) entry which is preliminary data.</text>
</comment>
<keyword evidence="2" id="KW-0472">Membrane</keyword>
<protein>
    <submittedName>
        <fullName evidence="3">Uncharacterized protein</fullName>
    </submittedName>
</protein>
<gene>
    <name evidence="3" type="ORF">SEMRO_522_G159610.2</name>
</gene>
<keyword evidence="2" id="KW-1133">Transmembrane helix</keyword>
<evidence type="ECO:0000256" key="1">
    <source>
        <dbReference type="SAM" id="MobiDB-lite"/>
    </source>
</evidence>